<evidence type="ECO:0000313" key="1">
    <source>
        <dbReference type="EMBL" id="RWX78275.1"/>
    </source>
</evidence>
<dbReference type="EMBL" id="SBIP01000002">
    <property type="protein sequence ID" value="RWX78275.1"/>
    <property type="molecule type" value="Genomic_DNA"/>
</dbReference>
<proteinExistence type="predicted"/>
<dbReference type="RefSeq" id="WP_128442253.1">
    <property type="nucleotide sequence ID" value="NZ_SBIP01000002.1"/>
</dbReference>
<dbReference type="AlphaFoldDB" id="A0A444LH35"/>
<accession>A0A444LH35</accession>
<gene>
    <name evidence="1" type="ORF">EPK99_06480</name>
</gene>
<organism evidence="1 2">
    <name type="scientific">Neorhizobium lilium</name>
    <dbReference type="NCBI Taxonomy" id="2503024"/>
    <lineage>
        <taxon>Bacteria</taxon>
        <taxon>Pseudomonadati</taxon>
        <taxon>Pseudomonadota</taxon>
        <taxon>Alphaproteobacteria</taxon>
        <taxon>Hyphomicrobiales</taxon>
        <taxon>Rhizobiaceae</taxon>
        <taxon>Rhizobium/Agrobacterium group</taxon>
        <taxon>Neorhizobium</taxon>
    </lineage>
</organism>
<sequence length="136" mass="13637">MADQLPTIEGDAGPREVIPVIGVNAAGQVVGFGSKGQYVLLTNQAAIGNGPSAGPVSGGDYIWRVTATNWNGATATLQFLDLDGTTWSNVKKADGTTDVTLTANGSVPIGIAQGSVLRVAVTAAAPTAMNSQIAGL</sequence>
<dbReference type="OrthoDB" id="9973242at2"/>
<evidence type="ECO:0000313" key="2">
    <source>
        <dbReference type="Proteomes" id="UP000287687"/>
    </source>
</evidence>
<reference evidence="1 2" key="1">
    <citation type="submission" date="2019-01" db="EMBL/GenBank/DDBJ databases">
        <title>The draft genome of Rhizobium sp. 24NR.</title>
        <authorList>
            <person name="Liu L."/>
            <person name="Liang L."/>
            <person name="Shi S."/>
            <person name="Xu L."/>
            <person name="Wang X."/>
            <person name="Li L."/>
            <person name="Zhang X."/>
        </authorList>
    </citation>
    <scope>NUCLEOTIDE SEQUENCE [LARGE SCALE GENOMIC DNA]</scope>
    <source>
        <strain evidence="1 2">24NR</strain>
    </source>
</reference>
<protein>
    <submittedName>
        <fullName evidence="1">Uncharacterized protein</fullName>
    </submittedName>
</protein>
<keyword evidence="2" id="KW-1185">Reference proteome</keyword>
<comment type="caution">
    <text evidence="1">The sequence shown here is derived from an EMBL/GenBank/DDBJ whole genome shotgun (WGS) entry which is preliminary data.</text>
</comment>
<name>A0A444LH35_9HYPH</name>
<dbReference type="Proteomes" id="UP000287687">
    <property type="component" value="Unassembled WGS sequence"/>
</dbReference>